<protein>
    <submittedName>
        <fullName evidence="1">RCG55351</fullName>
    </submittedName>
</protein>
<evidence type="ECO:0000313" key="1">
    <source>
        <dbReference type="EMBL" id="EDL91614.1"/>
    </source>
</evidence>
<dbReference type="AlphaFoldDB" id="A6KF10"/>
<reference evidence="1 2" key="1">
    <citation type="submission" date="2005-09" db="EMBL/GenBank/DDBJ databases">
        <authorList>
            <person name="Mural R.J."/>
            <person name="Li P.W."/>
            <person name="Adams M.D."/>
            <person name="Amanatides P.G."/>
            <person name="Baden-Tillson H."/>
            <person name="Barnstead M."/>
            <person name="Chin S.H."/>
            <person name="Dew I."/>
            <person name="Evans C.A."/>
            <person name="Ferriera S."/>
            <person name="Flanigan M."/>
            <person name="Fosler C."/>
            <person name="Glodek A."/>
            <person name="Gu Z."/>
            <person name="Holt R.A."/>
            <person name="Jennings D."/>
            <person name="Kraft C.L."/>
            <person name="Lu F."/>
            <person name="Nguyen T."/>
            <person name="Nusskern D.R."/>
            <person name="Pfannkoch C.M."/>
            <person name="Sitter C."/>
            <person name="Sutton G.G."/>
            <person name="Venter J.C."/>
            <person name="Wang Z."/>
            <person name="Woodage T."/>
            <person name="Zheng X.H."/>
            <person name="Zhong F."/>
        </authorList>
    </citation>
    <scope>NUCLEOTIDE SEQUENCE [LARGE SCALE GENOMIC DNA]</scope>
    <source>
        <strain>BN</strain>
        <strain evidence="2">Sprague-Dawley</strain>
    </source>
</reference>
<evidence type="ECO:0000313" key="2">
    <source>
        <dbReference type="Proteomes" id="UP000234681"/>
    </source>
</evidence>
<proteinExistence type="predicted"/>
<sequence>MLTVAALLDEQILYVHSVYLLVSKHWIKFKSLNKSGNLFPTMELLTWHDQYLKM</sequence>
<organism evidence="1 2">
    <name type="scientific">Rattus norvegicus</name>
    <name type="common">Rat</name>
    <dbReference type="NCBI Taxonomy" id="10116"/>
    <lineage>
        <taxon>Eukaryota</taxon>
        <taxon>Metazoa</taxon>
        <taxon>Chordata</taxon>
        <taxon>Craniata</taxon>
        <taxon>Vertebrata</taxon>
        <taxon>Euteleostomi</taxon>
        <taxon>Mammalia</taxon>
        <taxon>Eutheria</taxon>
        <taxon>Euarchontoglires</taxon>
        <taxon>Glires</taxon>
        <taxon>Rodentia</taxon>
        <taxon>Myomorpha</taxon>
        <taxon>Muroidea</taxon>
        <taxon>Muridae</taxon>
        <taxon>Murinae</taxon>
        <taxon>Rattus</taxon>
    </lineage>
</organism>
<gene>
    <name evidence="1" type="ORF">rCG_55351</name>
</gene>
<dbReference type="Proteomes" id="UP000234681">
    <property type="component" value="Chromosome 4"/>
</dbReference>
<accession>A6KF10</accession>
<name>A6KF10_RAT</name>
<dbReference type="EMBL" id="CH474042">
    <property type="protein sequence ID" value="EDL91614.1"/>
    <property type="molecule type" value="Genomic_DNA"/>
</dbReference>